<dbReference type="EMBL" id="CAEZYO010000003">
    <property type="protein sequence ID" value="CAB4721917.1"/>
    <property type="molecule type" value="Genomic_DNA"/>
</dbReference>
<dbReference type="InterPro" id="IPR005548">
    <property type="entry name" value="Cell_div_FtsQ/DivIB_C"/>
</dbReference>
<name>A0A6J5Z0H4_9ZZZZ</name>
<organism evidence="2">
    <name type="scientific">freshwater metagenome</name>
    <dbReference type="NCBI Taxonomy" id="449393"/>
    <lineage>
        <taxon>unclassified sequences</taxon>
        <taxon>metagenomes</taxon>
        <taxon>ecological metagenomes</taxon>
    </lineage>
</organism>
<evidence type="ECO:0000313" key="4">
    <source>
        <dbReference type="EMBL" id="CAB4818768.1"/>
    </source>
</evidence>
<accession>A0A6J5Z0H4</accession>
<evidence type="ECO:0000313" key="2">
    <source>
        <dbReference type="EMBL" id="CAB4333829.1"/>
    </source>
</evidence>
<proteinExistence type="predicted"/>
<dbReference type="Pfam" id="PF03799">
    <property type="entry name" value="FtsQ_DivIB_C"/>
    <property type="match status" value="1"/>
</dbReference>
<dbReference type="EMBL" id="CAFBRY010000006">
    <property type="protein sequence ID" value="CAB5139034.1"/>
    <property type="molecule type" value="Genomic_DNA"/>
</dbReference>
<sequence>MAIIVLAGASYVLGWSTLFTVSSVEIKGTNAYLPMTVQVGEKLARVEPRAVAATYEKFDFVQDAKTSRNWITGKVTIEITPRTPIALFNNQAIDDSGKAFTPVGKSSADLPRIQAVNVEAALVAADFFSTLPDEIKSALVTLKVRSTGAYVLDVNVAGRNVEIRWGLPTDNALKTKVYKALLAQPENALVKRIDLSAPHAPIVK</sequence>
<reference evidence="2" key="1">
    <citation type="submission" date="2020-05" db="EMBL/GenBank/DDBJ databases">
        <authorList>
            <person name="Chiriac C."/>
            <person name="Salcher M."/>
            <person name="Ghai R."/>
            <person name="Kavagutti S V."/>
        </authorList>
    </citation>
    <scope>NUCLEOTIDE SEQUENCE</scope>
</reference>
<protein>
    <submittedName>
        <fullName evidence="2">Unannotated protein</fullName>
    </submittedName>
</protein>
<dbReference type="EMBL" id="CAFABC010000006">
    <property type="protein sequence ID" value="CAB4818768.1"/>
    <property type="molecule type" value="Genomic_DNA"/>
</dbReference>
<gene>
    <name evidence="3" type="ORF">UFOPK2731_00192</name>
    <name evidence="4" type="ORF">UFOPK3161_00413</name>
    <name evidence="2" type="ORF">UFOPK3962_00426</name>
    <name evidence="5" type="ORF">UFOPK4427_00370</name>
</gene>
<evidence type="ECO:0000313" key="3">
    <source>
        <dbReference type="EMBL" id="CAB4721917.1"/>
    </source>
</evidence>
<dbReference type="GO" id="GO:0051301">
    <property type="term" value="P:cell division"/>
    <property type="evidence" value="ECO:0007669"/>
    <property type="project" value="UniProtKB-KW"/>
</dbReference>
<evidence type="ECO:0000313" key="5">
    <source>
        <dbReference type="EMBL" id="CAB5139034.1"/>
    </source>
</evidence>
<feature type="domain" description="Cell division protein FtsQ/DivIB C-terminal" evidence="1">
    <location>
        <begin position="90"/>
        <end position="195"/>
    </location>
</feature>
<evidence type="ECO:0000259" key="1">
    <source>
        <dbReference type="Pfam" id="PF03799"/>
    </source>
</evidence>
<dbReference type="EMBL" id="CAESAH010000007">
    <property type="protein sequence ID" value="CAB4333829.1"/>
    <property type="molecule type" value="Genomic_DNA"/>
</dbReference>
<dbReference type="AlphaFoldDB" id="A0A6J5Z0H4"/>